<organism evidence="1 2">
    <name type="scientific">Chryseobacterium culicis</name>
    <dbReference type="NCBI Taxonomy" id="680127"/>
    <lineage>
        <taxon>Bacteria</taxon>
        <taxon>Pseudomonadati</taxon>
        <taxon>Bacteroidota</taxon>
        <taxon>Flavobacteriia</taxon>
        <taxon>Flavobacteriales</taxon>
        <taxon>Weeksellaceae</taxon>
        <taxon>Chryseobacterium group</taxon>
        <taxon>Chryseobacterium</taxon>
    </lineage>
</organism>
<dbReference type="Proteomes" id="UP000238325">
    <property type="component" value="Unassembled WGS sequence"/>
</dbReference>
<protein>
    <submittedName>
        <fullName evidence="1">Uncharacterized protein</fullName>
    </submittedName>
</protein>
<name>A0ABX5CIY0_CHRCI</name>
<sequence length="169" mass="19359">MDSEMAFYNNILPPLPSSQPSPGSIATVPSHLHNGLEPLQKSPEPLIQVRLPPYPRGYSPFMKGVEPLRKSLQRLIEVAGGTSEEGKAVLRNIFVKKITYFLMQKMKRFTSMTASNNFSFKNLIVIKNQMFLNSTRHAVASRKYFCIYQSNLHTNRSDFYHRPIRGKKQ</sequence>
<accession>A0ABX5CIY0</accession>
<keyword evidence="2" id="KW-1185">Reference proteome</keyword>
<reference evidence="1 2" key="1">
    <citation type="submission" date="2017-09" db="EMBL/GenBank/DDBJ databases">
        <title>Genomic, metabolic, and phenotypic characteristics of bacterial isolates from the natural microbiome of the model nematode Caenorhabditis elegans.</title>
        <authorList>
            <person name="Zimmermann J."/>
            <person name="Obeng N."/>
            <person name="Yang W."/>
            <person name="Obeng O."/>
            <person name="Kissoyan K."/>
            <person name="Pees B."/>
            <person name="Dirksen P."/>
            <person name="Hoppner M."/>
            <person name="Franke A."/>
            <person name="Rosenstiel P."/>
            <person name="Leippe M."/>
            <person name="Dierking K."/>
            <person name="Kaleta C."/>
            <person name="Schulenburg H."/>
        </authorList>
    </citation>
    <scope>NUCLEOTIDE SEQUENCE [LARGE SCALE GENOMIC DNA]</scope>
    <source>
        <strain evidence="1 2">MYb44</strain>
    </source>
</reference>
<evidence type="ECO:0000313" key="1">
    <source>
        <dbReference type="EMBL" id="PRB91922.1"/>
    </source>
</evidence>
<proteinExistence type="predicted"/>
<dbReference type="EMBL" id="PCPH01000001">
    <property type="protein sequence ID" value="PRB91922.1"/>
    <property type="molecule type" value="Genomic_DNA"/>
</dbReference>
<gene>
    <name evidence="1" type="ORF">CQ033_01610</name>
</gene>
<comment type="caution">
    <text evidence="1">The sequence shown here is derived from an EMBL/GenBank/DDBJ whole genome shotgun (WGS) entry which is preliminary data.</text>
</comment>
<evidence type="ECO:0000313" key="2">
    <source>
        <dbReference type="Proteomes" id="UP000238325"/>
    </source>
</evidence>